<accession>A4C596</accession>
<evidence type="ECO:0000313" key="2">
    <source>
        <dbReference type="Proteomes" id="UP000006201"/>
    </source>
</evidence>
<dbReference type="STRING" id="87626.PTD2_04126"/>
<keyword evidence="2" id="KW-1185">Reference proteome</keyword>
<gene>
    <name evidence="1" type="ORF">PTD2_04126</name>
</gene>
<proteinExistence type="predicted"/>
<dbReference type="HOGENOM" id="CLU_3256693_0_0_6"/>
<reference evidence="1 2" key="1">
    <citation type="submission" date="2006-02" db="EMBL/GenBank/DDBJ databases">
        <authorList>
            <person name="Moran M.A."/>
            <person name="Kjelleberg S."/>
            <person name="Egan S."/>
            <person name="Saunders N."/>
            <person name="Thomas T."/>
            <person name="Ferriera S."/>
            <person name="Johnson J."/>
            <person name="Kravitz S."/>
            <person name="Halpern A."/>
            <person name="Remington K."/>
            <person name="Beeson K."/>
            <person name="Tran B."/>
            <person name="Rogers Y.-H."/>
            <person name="Friedman R."/>
            <person name="Venter J.C."/>
        </authorList>
    </citation>
    <scope>NUCLEOTIDE SEQUENCE [LARGE SCALE GENOMIC DNA]</scope>
    <source>
        <strain evidence="1 2">D2</strain>
    </source>
</reference>
<dbReference type="Proteomes" id="UP000006201">
    <property type="component" value="Unassembled WGS sequence"/>
</dbReference>
<sequence length="42" mass="4939">MAQSKPANQRNLLQYPEHTGRALRALNHKLYFCKILIKLVFL</sequence>
<protein>
    <submittedName>
        <fullName evidence="1">Uncharacterized protein</fullName>
    </submittedName>
</protein>
<dbReference type="AlphaFoldDB" id="A4C596"/>
<organism evidence="1 2">
    <name type="scientific">Pseudoalteromonas tunicata D2</name>
    <dbReference type="NCBI Taxonomy" id="87626"/>
    <lineage>
        <taxon>Bacteria</taxon>
        <taxon>Pseudomonadati</taxon>
        <taxon>Pseudomonadota</taxon>
        <taxon>Gammaproteobacteria</taxon>
        <taxon>Alteromonadales</taxon>
        <taxon>Pseudoalteromonadaceae</taxon>
        <taxon>Pseudoalteromonas</taxon>
    </lineage>
</organism>
<dbReference type="EMBL" id="AAOH01000001">
    <property type="protein sequence ID" value="EAR30728.1"/>
    <property type="molecule type" value="Genomic_DNA"/>
</dbReference>
<comment type="caution">
    <text evidence="1">The sequence shown here is derived from an EMBL/GenBank/DDBJ whole genome shotgun (WGS) entry which is preliminary data.</text>
</comment>
<name>A4C596_9GAMM</name>
<evidence type="ECO:0000313" key="1">
    <source>
        <dbReference type="EMBL" id="EAR30728.1"/>
    </source>
</evidence>